<evidence type="ECO:0000256" key="1">
    <source>
        <dbReference type="SAM" id="MobiDB-lite"/>
    </source>
</evidence>
<evidence type="ECO:0000313" key="3">
    <source>
        <dbReference type="Proteomes" id="UP000547209"/>
    </source>
</evidence>
<feature type="compositionally biased region" description="Polar residues" evidence="1">
    <location>
        <begin position="35"/>
        <end position="51"/>
    </location>
</feature>
<sequence length="51" mass="5709">MNQDSKGGMLNSRSVEQQLDQLEEQNTSKEKNKKGSTNEIQPITTDEGLTQ</sequence>
<feature type="region of interest" description="Disordered" evidence="1">
    <location>
        <begin position="1"/>
        <end position="51"/>
    </location>
</feature>
<reference evidence="2 3" key="1">
    <citation type="submission" date="2020-08" db="EMBL/GenBank/DDBJ databases">
        <title>Cohnella phylogeny.</title>
        <authorList>
            <person name="Dunlap C."/>
        </authorList>
    </citation>
    <scope>NUCLEOTIDE SEQUENCE [LARGE SCALE GENOMIC DNA]</scope>
    <source>
        <strain evidence="2 3">DSM 28246</strain>
    </source>
</reference>
<evidence type="ECO:0000313" key="2">
    <source>
        <dbReference type="EMBL" id="MBB6671311.1"/>
    </source>
</evidence>
<comment type="caution">
    <text evidence="2">The sequence shown here is derived from an EMBL/GenBank/DDBJ whole genome shotgun (WGS) entry which is preliminary data.</text>
</comment>
<keyword evidence="3" id="KW-1185">Reference proteome</keyword>
<dbReference type="RefSeq" id="WP_185142795.1">
    <property type="nucleotide sequence ID" value="NZ_JACJVP010000020.1"/>
</dbReference>
<protein>
    <submittedName>
        <fullName evidence="2">Uncharacterized protein</fullName>
    </submittedName>
</protein>
<dbReference type="EMBL" id="JACJVP010000020">
    <property type="protein sequence ID" value="MBB6671311.1"/>
    <property type="molecule type" value="Genomic_DNA"/>
</dbReference>
<dbReference type="AlphaFoldDB" id="A0A7X0RRS1"/>
<name>A0A7X0RRS1_9BACL</name>
<dbReference type="Proteomes" id="UP000547209">
    <property type="component" value="Unassembled WGS sequence"/>
</dbReference>
<feature type="compositionally biased region" description="Polar residues" evidence="1">
    <location>
        <begin position="1"/>
        <end position="20"/>
    </location>
</feature>
<organism evidence="2 3">
    <name type="scientific">Cohnella nanjingensis</name>
    <dbReference type="NCBI Taxonomy" id="1387779"/>
    <lineage>
        <taxon>Bacteria</taxon>
        <taxon>Bacillati</taxon>
        <taxon>Bacillota</taxon>
        <taxon>Bacilli</taxon>
        <taxon>Bacillales</taxon>
        <taxon>Paenibacillaceae</taxon>
        <taxon>Cohnella</taxon>
    </lineage>
</organism>
<accession>A0A7X0RRS1</accession>
<gene>
    <name evidence="2" type="ORF">H7C19_11540</name>
</gene>
<proteinExistence type="predicted"/>